<feature type="DNA-binding region" description="H-T-H motif" evidence="2">
    <location>
        <begin position="63"/>
        <end position="82"/>
    </location>
</feature>
<dbReference type="GO" id="GO:0003700">
    <property type="term" value="F:DNA-binding transcription factor activity"/>
    <property type="evidence" value="ECO:0007669"/>
    <property type="project" value="TreeGrafter"/>
</dbReference>
<dbReference type="InterPro" id="IPR036271">
    <property type="entry name" value="Tet_transcr_reg_TetR-rel_C_sf"/>
</dbReference>
<dbReference type="PROSITE" id="PS50977">
    <property type="entry name" value="HTH_TETR_2"/>
    <property type="match status" value="1"/>
</dbReference>
<dbReference type="OrthoDB" id="9814200at2"/>
<reference evidence="5" key="1">
    <citation type="submission" date="2017-02" db="EMBL/GenBank/DDBJ databases">
        <authorList>
            <person name="Varghese N."/>
            <person name="Submissions S."/>
        </authorList>
    </citation>
    <scope>NUCLEOTIDE SEQUENCE [LARGE SCALE GENOMIC DNA]</scope>
    <source>
        <strain evidence="5">9H-4</strain>
    </source>
</reference>
<keyword evidence="5" id="KW-1185">Reference proteome</keyword>
<dbReference type="Pfam" id="PF00440">
    <property type="entry name" value="TetR_N"/>
    <property type="match status" value="1"/>
</dbReference>
<dbReference type="Gene3D" id="1.10.357.10">
    <property type="entry name" value="Tetracycline Repressor, domain 2"/>
    <property type="match status" value="1"/>
</dbReference>
<keyword evidence="1 2" id="KW-0238">DNA-binding</keyword>
<dbReference type="InterPro" id="IPR050109">
    <property type="entry name" value="HTH-type_TetR-like_transc_reg"/>
</dbReference>
<dbReference type="RefSeq" id="WP_153302886.1">
    <property type="nucleotide sequence ID" value="NZ_LT796768.1"/>
</dbReference>
<dbReference type="GO" id="GO:0000976">
    <property type="term" value="F:transcription cis-regulatory region binding"/>
    <property type="evidence" value="ECO:0007669"/>
    <property type="project" value="TreeGrafter"/>
</dbReference>
<dbReference type="EMBL" id="LT796768">
    <property type="protein sequence ID" value="SKB06277.1"/>
    <property type="molecule type" value="Genomic_DNA"/>
</dbReference>
<dbReference type="InterPro" id="IPR001647">
    <property type="entry name" value="HTH_TetR"/>
</dbReference>
<feature type="domain" description="HTH tetR-type" evidence="3">
    <location>
        <begin position="40"/>
        <end position="100"/>
    </location>
</feature>
<protein>
    <submittedName>
        <fullName evidence="4">Transcriptional regulator, TetR family</fullName>
    </submittedName>
</protein>
<dbReference type="STRING" id="1736691.SAMN06295964_1247"/>
<evidence type="ECO:0000259" key="3">
    <source>
        <dbReference type="PROSITE" id="PS50977"/>
    </source>
</evidence>
<sequence length="229" mass="25531">MTSDGAELEDLSELAARRRMSFQRSPAAISPRGLFDDVRPAGRFRFLVAAVVAFSGRGFHATTTRDIANVAMASPASLYTYYDTKSELLHEMATITFRYVIDLLEEVVDRGEPPVETMTRITREYLRFHAEEKVVVLVVNRDYQALGISQLADLMGMADQIHQIVESVIVAGIERGEFSVPDVHTAARAVLRLADVSPWFNERSSRTIDELADHHVGLILQMLGHVTAD</sequence>
<dbReference type="PANTHER" id="PTHR30055">
    <property type="entry name" value="HTH-TYPE TRANSCRIPTIONAL REGULATOR RUTR"/>
    <property type="match status" value="1"/>
</dbReference>
<evidence type="ECO:0000256" key="2">
    <source>
        <dbReference type="PROSITE-ProRule" id="PRU00335"/>
    </source>
</evidence>
<dbReference type="InterPro" id="IPR041490">
    <property type="entry name" value="KstR2_TetR_C"/>
</dbReference>
<dbReference type="Proteomes" id="UP000191040">
    <property type="component" value="Chromosome I"/>
</dbReference>
<name>A0A1T4YWQ7_9ACTN</name>
<dbReference type="SUPFAM" id="SSF48498">
    <property type="entry name" value="Tetracyclin repressor-like, C-terminal domain"/>
    <property type="match status" value="1"/>
</dbReference>
<dbReference type="SUPFAM" id="SSF46689">
    <property type="entry name" value="Homeodomain-like"/>
    <property type="match status" value="1"/>
</dbReference>
<organism evidence="4 5">
    <name type="scientific">Aeromicrobium choanae</name>
    <dbReference type="NCBI Taxonomy" id="1736691"/>
    <lineage>
        <taxon>Bacteria</taxon>
        <taxon>Bacillati</taxon>
        <taxon>Actinomycetota</taxon>
        <taxon>Actinomycetes</taxon>
        <taxon>Propionibacteriales</taxon>
        <taxon>Nocardioidaceae</taxon>
        <taxon>Aeromicrobium</taxon>
    </lineage>
</organism>
<evidence type="ECO:0000256" key="1">
    <source>
        <dbReference type="ARBA" id="ARBA00023125"/>
    </source>
</evidence>
<proteinExistence type="predicted"/>
<evidence type="ECO:0000313" key="5">
    <source>
        <dbReference type="Proteomes" id="UP000191040"/>
    </source>
</evidence>
<dbReference type="Pfam" id="PF17932">
    <property type="entry name" value="TetR_C_24"/>
    <property type="match status" value="1"/>
</dbReference>
<dbReference type="InterPro" id="IPR009057">
    <property type="entry name" value="Homeodomain-like_sf"/>
</dbReference>
<dbReference type="AlphaFoldDB" id="A0A1T4YWQ7"/>
<dbReference type="PANTHER" id="PTHR30055:SF200">
    <property type="entry name" value="HTH-TYPE TRANSCRIPTIONAL REPRESSOR BDCR"/>
    <property type="match status" value="1"/>
</dbReference>
<accession>A0A1T4YWQ7</accession>
<gene>
    <name evidence="4" type="ORF">SAMN06295964_1247</name>
</gene>
<evidence type="ECO:0000313" key="4">
    <source>
        <dbReference type="EMBL" id="SKB06277.1"/>
    </source>
</evidence>